<name>A0ABW5JDV6_9BACT</name>
<dbReference type="InterPro" id="IPR028098">
    <property type="entry name" value="Glyco_trans_4-like_N"/>
</dbReference>
<dbReference type="RefSeq" id="WP_340238778.1">
    <property type="nucleotide sequence ID" value="NZ_JBBEWC010000010.1"/>
</dbReference>
<dbReference type="PANTHER" id="PTHR46401">
    <property type="entry name" value="GLYCOSYLTRANSFERASE WBBK-RELATED"/>
    <property type="match status" value="1"/>
</dbReference>
<proteinExistence type="predicted"/>
<dbReference type="Pfam" id="PF13439">
    <property type="entry name" value="Glyco_transf_4"/>
    <property type="match status" value="1"/>
</dbReference>
<dbReference type="Gene3D" id="3.40.50.2000">
    <property type="entry name" value="Glycogen Phosphorylase B"/>
    <property type="match status" value="2"/>
</dbReference>
<dbReference type="PANTHER" id="PTHR46401:SF2">
    <property type="entry name" value="GLYCOSYLTRANSFERASE WBBK-RELATED"/>
    <property type="match status" value="1"/>
</dbReference>
<protein>
    <submittedName>
        <fullName evidence="4">Glycosyltransferase family 4 protein</fullName>
    </submittedName>
</protein>
<comment type="caution">
    <text evidence="4">The sequence shown here is derived from an EMBL/GenBank/DDBJ whole genome shotgun (WGS) entry which is preliminary data.</text>
</comment>
<dbReference type="Pfam" id="PF00534">
    <property type="entry name" value="Glycos_transf_1"/>
    <property type="match status" value="1"/>
</dbReference>
<dbReference type="Proteomes" id="UP001597510">
    <property type="component" value="Unassembled WGS sequence"/>
</dbReference>
<evidence type="ECO:0000256" key="1">
    <source>
        <dbReference type="ARBA" id="ARBA00022679"/>
    </source>
</evidence>
<sequence length="377" mass="43488">MRIGIEAQRIFRQKKHGMDIVILEILRQLQQMQTPHKYFVYAQPYNDTDTLRSSENIQLQLRGPALYPIWEQYLLPSASRKDKIDLLHCTSNTAPTNIDIPLVVTIHDIIYLEKQTSKAGSLYQKLGAAYRKWNVPKIADKAAMIITVSNYERERIIEKLHLPEDRVRTVYNACSEHFQAKHSEDELLAFKQKMNLPERYVLFLGNTDPKKNLPNVIRTMGLLYQRKQLDFTLVMTDYKPEDLLPLLREQNNEHLLKHIMLIGYVVNQELPKLYKLAQLFLYPSLRESFGIPILEAMQCGTPVITSNTSAMPEIAGSGAILVDPTDIEQIADKIVLLLNDTHLRNKAITYGIERVKLFSWKQTTEQVLGIYNEVLNG</sequence>
<gene>
    <name evidence="4" type="ORF">ACFSR2_23830</name>
</gene>
<feature type="domain" description="Glycosyltransferase subfamily 4-like N-terminal" evidence="3">
    <location>
        <begin position="17"/>
        <end position="173"/>
    </location>
</feature>
<reference evidence="5" key="1">
    <citation type="journal article" date="2019" name="Int. J. Syst. Evol. Microbiol.">
        <title>The Global Catalogue of Microorganisms (GCM) 10K type strain sequencing project: providing services to taxonomists for standard genome sequencing and annotation.</title>
        <authorList>
            <consortium name="The Broad Institute Genomics Platform"/>
            <consortium name="The Broad Institute Genome Sequencing Center for Infectious Disease"/>
            <person name="Wu L."/>
            <person name="Ma J."/>
        </authorList>
    </citation>
    <scope>NUCLEOTIDE SEQUENCE [LARGE SCALE GENOMIC DNA]</scope>
    <source>
        <strain evidence="5">KCTC 52344</strain>
    </source>
</reference>
<accession>A0ABW5JDV6</accession>
<evidence type="ECO:0000313" key="4">
    <source>
        <dbReference type="EMBL" id="MFD2523951.1"/>
    </source>
</evidence>
<dbReference type="SUPFAM" id="SSF53756">
    <property type="entry name" value="UDP-Glycosyltransferase/glycogen phosphorylase"/>
    <property type="match status" value="1"/>
</dbReference>
<dbReference type="InterPro" id="IPR001296">
    <property type="entry name" value="Glyco_trans_1"/>
</dbReference>
<keyword evidence="5" id="KW-1185">Reference proteome</keyword>
<dbReference type="EMBL" id="JBHULC010000039">
    <property type="protein sequence ID" value="MFD2523951.1"/>
    <property type="molecule type" value="Genomic_DNA"/>
</dbReference>
<dbReference type="CDD" id="cd03809">
    <property type="entry name" value="GT4_MtfB-like"/>
    <property type="match status" value="1"/>
</dbReference>
<keyword evidence="1" id="KW-0808">Transferase</keyword>
<evidence type="ECO:0000259" key="2">
    <source>
        <dbReference type="Pfam" id="PF00534"/>
    </source>
</evidence>
<feature type="domain" description="Glycosyl transferase family 1" evidence="2">
    <location>
        <begin position="189"/>
        <end position="353"/>
    </location>
</feature>
<evidence type="ECO:0000259" key="3">
    <source>
        <dbReference type="Pfam" id="PF13439"/>
    </source>
</evidence>
<organism evidence="4 5">
    <name type="scientific">Emticicia soli</name>
    <dbReference type="NCBI Taxonomy" id="2027878"/>
    <lineage>
        <taxon>Bacteria</taxon>
        <taxon>Pseudomonadati</taxon>
        <taxon>Bacteroidota</taxon>
        <taxon>Cytophagia</taxon>
        <taxon>Cytophagales</taxon>
        <taxon>Leadbetterellaceae</taxon>
        <taxon>Emticicia</taxon>
    </lineage>
</organism>
<evidence type="ECO:0000313" key="5">
    <source>
        <dbReference type="Proteomes" id="UP001597510"/>
    </source>
</evidence>